<comment type="caution">
    <text evidence="1">The sequence shown here is derived from an EMBL/GenBank/DDBJ whole genome shotgun (WGS) entry which is preliminary data.</text>
</comment>
<name>A0A9Q1BWV1_HOLLE</name>
<gene>
    <name evidence="1" type="ORF">HOLleu_20850</name>
</gene>
<proteinExistence type="predicted"/>
<protein>
    <submittedName>
        <fullName evidence="1">Uncharacterized protein</fullName>
    </submittedName>
</protein>
<dbReference type="EMBL" id="JAIZAY010000010">
    <property type="protein sequence ID" value="KAJ8034133.1"/>
    <property type="molecule type" value="Genomic_DNA"/>
</dbReference>
<reference evidence="1" key="1">
    <citation type="submission" date="2021-10" db="EMBL/GenBank/DDBJ databases">
        <title>Tropical sea cucumber genome reveals ecological adaptation and Cuvierian tubules defense mechanism.</title>
        <authorList>
            <person name="Chen T."/>
        </authorList>
    </citation>
    <scope>NUCLEOTIDE SEQUENCE</scope>
    <source>
        <strain evidence="1">Nanhai2018</strain>
        <tissue evidence="1">Muscle</tissue>
    </source>
</reference>
<evidence type="ECO:0000313" key="2">
    <source>
        <dbReference type="Proteomes" id="UP001152320"/>
    </source>
</evidence>
<dbReference type="AlphaFoldDB" id="A0A9Q1BWV1"/>
<dbReference type="PANTHER" id="PTHR33480">
    <property type="entry name" value="SET DOMAIN-CONTAINING PROTEIN-RELATED"/>
    <property type="match status" value="1"/>
</dbReference>
<dbReference type="OrthoDB" id="8430171at2759"/>
<dbReference type="Proteomes" id="UP001152320">
    <property type="component" value="Chromosome 10"/>
</dbReference>
<dbReference type="PANTHER" id="PTHR33480:SF1">
    <property type="entry name" value="TYR RECOMBINASE DOMAIN-CONTAINING PROTEIN"/>
    <property type="match status" value="1"/>
</dbReference>
<evidence type="ECO:0000313" key="1">
    <source>
        <dbReference type="EMBL" id="KAJ8034133.1"/>
    </source>
</evidence>
<organism evidence="1 2">
    <name type="scientific">Holothuria leucospilota</name>
    <name type="common">Black long sea cucumber</name>
    <name type="synonym">Mertensiothuria leucospilota</name>
    <dbReference type="NCBI Taxonomy" id="206669"/>
    <lineage>
        <taxon>Eukaryota</taxon>
        <taxon>Metazoa</taxon>
        <taxon>Echinodermata</taxon>
        <taxon>Eleutherozoa</taxon>
        <taxon>Echinozoa</taxon>
        <taxon>Holothuroidea</taxon>
        <taxon>Aspidochirotacea</taxon>
        <taxon>Aspidochirotida</taxon>
        <taxon>Holothuriidae</taxon>
        <taxon>Holothuria</taxon>
    </lineage>
</organism>
<accession>A0A9Q1BWV1</accession>
<sequence>MLLPPPPGVPAGDVVHKILSTLQADDISRCIKGDSLMVELAKKLCFKHGHDQEQFRTLRTKLREIARLLLEFRQTSRNEKATLSDIIVPSKFEVLLTAVRSLAGFDKETHQYLTPSLALKLGHSLKKVAMLVVSKALIDGNDVKERQARDFLTLISENWDWEVSSHALRTLYQGKRNNPKLIPLTSDVVLLSKYLKQEAER</sequence>
<keyword evidence="2" id="KW-1185">Reference proteome</keyword>